<comment type="caution">
    <text evidence="2">The sequence shown here is derived from an EMBL/GenBank/DDBJ whole genome shotgun (WGS) entry which is preliminary data.</text>
</comment>
<dbReference type="Pfam" id="PF19848">
    <property type="entry name" value="DUF6323"/>
    <property type="match status" value="1"/>
</dbReference>
<evidence type="ECO:0000313" key="3">
    <source>
        <dbReference type="Proteomes" id="UP000719942"/>
    </source>
</evidence>
<proteinExistence type="predicted"/>
<keyword evidence="3" id="KW-1185">Reference proteome</keyword>
<evidence type="ECO:0000313" key="2">
    <source>
        <dbReference type="EMBL" id="MBW7572812.1"/>
    </source>
</evidence>
<accession>A0ABS7DNC8</accession>
<name>A0ABS7DNC8_9FIRM</name>
<protein>
    <submittedName>
        <fullName evidence="2">Uncharacterized protein</fullName>
    </submittedName>
</protein>
<reference evidence="2 3" key="1">
    <citation type="submission" date="2021-03" db="EMBL/GenBank/DDBJ databases">
        <title>Caproiciproducens sp. nov. isolated from feces of cow.</title>
        <authorList>
            <person name="Choi J.-Y."/>
        </authorList>
    </citation>
    <scope>NUCLEOTIDE SEQUENCE [LARGE SCALE GENOMIC DNA]</scope>
    <source>
        <strain evidence="2 3">AGMB10547</strain>
    </source>
</reference>
<dbReference type="Proteomes" id="UP000719942">
    <property type="component" value="Unassembled WGS sequence"/>
</dbReference>
<dbReference type="RefSeq" id="WP_219965189.1">
    <property type="nucleotide sequence ID" value="NZ_JAGFNZ010000002.1"/>
</dbReference>
<organism evidence="2 3">
    <name type="scientific">Caproiciproducens faecalis</name>
    <dbReference type="NCBI Taxonomy" id="2820301"/>
    <lineage>
        <taxon>Bacteria</taxon>
        <taxon>Bacillati</taxon>
        <taxon>Bacillota</taxon>
        <taxon>Clostridia</taxon>
        <taxon>Eubacteriales</taxon>
        <taxon>Acutalibacteraceae</taxon>
        <taxon>Caproiciproducens</taxon>
    </lineage>
</organism>
<evidence type="ECO:0000256" key="1">
    <source>
        <dbReference type="SAM" id="MobiDB-lite"/>
    </source>
</evidence>
<gene>
    <name evidence="2" type="ORF">J5W02_08285</name>
</gene>
<feature type="region of interest" description="Disordered" evidence="1">
    <location>
        <begin position="148"/>
        <end position="169"/>
    </location>
</feature>
<dbReference type="InterPro" id="IPR046286">
    <property type="entry name" value="DUF6323"/>
</dbReference>
<dbReference type="EMBL" id="JAGFNZ010000002">
    <property type="protein sequence ID" value="MBW7572812.1"/>
    <property type="molecule type" value="Genomic_DNA"/>
</dbReference>
<feature type="compositionally biased region" description="Acidic residues" evidence="1">
    <location>
        <begin position="155"/>
        <end position="169"/>
    </location>
</feature>
<sequence>MDSRLSAVFTLDLFSDPTAAAQILSLNQKTEPLGLTLSPADVTALIQSRAEALSASGRIEIGSATIGKLAEAFSGSAYITQQNYTVTLQELLDLFYAFKNETLDLISDNELISFMKDAFENRCGGSLELLSNRELEKLAENLRFGRENYTSMYPEPDELDEDEREDADE</sequence>